<dbReference type="AlphaFoldDB" id="A0A1C5A5V1"/>
<keyword evidence="2" id="KW-1185">Reference proteome</keyword>
<evidence type="ECO:0000313" key="1">
    <source>
        <dbReference type="EMBL" id="SCF40536.1"/>
    </source>
</evidence>
<reference evidence="2" key="1">
    <citation type="submission" date="2016-06" db="EMBL/GenBank/DDBJ databases">
        <authorList>
            <person name="Varghese N."/>
        </authorList>
    </citation>
    <scope>NUCLEOTIDE SEQUENCE [LARGE SCALE GENOMIC DNA]</scope>
    <source>
        <strain evidence="2">DSM 45555</strain>
    </source>
</reference>
<evidence type="ECO:0000313" key="2">
    <source>
        <dbReference type="Proteomes" id="UP000198551"/>
    </source>
</evidence>
<accession>A0A1C5A5V1</accession>
<organism evidence="1 2">
    <name type="scientific">Micromonospora marina</name>
    <dbReference type="NCBI Taxonomy" id="307120"/>
    <lineage>
        <taxon>Bacteria</taxon>
        <taxon>Bacillati</taxon>
        <taxon>Actinomycetota</taxon>
        <taxon>Actinomycetes</taxon>
        <taxon>Micromonosporales</taxon>
        <taxon>Micromonosporaceae</taxon>
        <taxon>Micromonospora</taxon>
    </lineage>
</organism>
<proteinExistence type="predicted"/>
<protein>
    <submittedName>
        <fullName evidence="1">Uncharacterized protein</fullName>
    </submittedName>
</protein>
<gene>
    <name evidence="1" type="ORF">GA0070215_12472</name>
</gene>
<name>A0A1C5A5V1_9ACTN</name>
<dbReference type="EMBL" id="FMCV01000024">
    <property type="protein sequence ID" value="SCF40536.1"/>
    <property type="molecule type" value="Genomic_DNA"/>
</dbReference>
<sequence>MATIRQLVGRADLGDDIRERTIEAGEPYEPCDLLIADPDRSNGGGLEFDQVWGAGLEVNPVGIFVDVRPPTTLLNVTVIGLRDASAAAAAARKARTARCPSKDFRLNIGMATARWGARTMTIGSTSARLTTATVRRVNPESAEGMPFLPGNARLIFAHGSLLISVEALTFWPPKLSTATEVTAVAQEKATSLATAIVKTVPAPG</sequence>
<dbReference type="Proteomes" id="UP000198551">
    <property type="component" value="Unassembled WGS sequence"/>
</dbReference>